<evidence type="ECO:0000256" key="1">
    <source>
        <dbReference type="ARBA" id="ARBA00006596"/>
    </source>
</evidence>
<evidence type="ECO:0000256" key="2">
    <source>
        <dbReference type="ARBA" id="ARBA00015854"/>
    </source>
</evidence>
<evidence type="ECO:0000256" key="10">
    <source>
        <dbReference type="SAM" id="MobiDB-lite"/>
    </source>
</evidence>
<dbReference type="EMBL" id="OOIN01000012">
    <property type="protein sequence ID" value="SPO25762.1"/>
    <property type="molecule type" value="Genomic_DNA"/>
</dbReference>
<comment type="similarity">
    <text evidence="1">Belongs to the NARF family.</text>
</comment>
<feature type="compositionally biased region" description="Polar residues" evidence="10">
    <location>
        <begin position="628"/>
        <end position="647"/>
    </location>
</feature>
<dbReference type="Proteomes" id="UP000324022">
    <property type="component" value="Unassembled WGS sequence"/>
</dbReference>
<dbReference type="GO" id="GO:0046872">
    <property type="term" value="F:metal ion binding"/>
    <property type="evidence" value="ECO:0007669"/>
    <property type="project" value="UniProtKB-KW"/>
</dbReference>
<keyword evidence="13" id="KW-1185">Reference proteome</keyword>
<keyword evidence="5" id="KW-0479">Metal-binding</keyword>
<feature type="domain" description="Iron hydrogenase large subunit C-terminal" evidence="11">
    <location>
        <begin position="191"/>
        <end position="388"/>
    </location>
</feature>
<dbReference type="Gene3D" id="3.40.950.10">
    <property type="entry name" value="Fe-only Hydrogenase (Larger Subunit), Chain L, domain 3"/>
    <property type="match status" value="1"/>
</dbReference>
<evidence type="ECO:0000256" key="7">
    <source>
        <dbReference type="ARBA" id="ARBA00023014"/>
    </source>
</evidence>
<proteinExistence type="inferred from homology"/>
<protein>
    <recommendedName>
        <fullName evidence="2">Cytosolic Fe-S cluster assembly factor NAR1</fullName>
    </recommendedName>
    <alternativeName>
        <fullName evidence="3">Cytosolic Fe-S cluster assembly factor nar1</fullName>
    </alternativeName>
    <alternativeName>
        <fullName evidence="9">Nuclear architecture-related protein 1</fullName>
    </alternativeName>
</protein>
<dbReference type="SUPFAM" id="SSF53920">
    <property type="entry name" value="Fe-only hydrogenase"/>
    <property type="match status" value="1"/>
</dbReference>
<dbReference type="Gene3D" id="3.40.50.1780">
    <property type="match status" value="1"/>
</dbReference>
<feature type="region of interest" description="Disordered" evidence="10">
    <location>
        <begin position="676"/>
        <end position="695"/>
    </location>
</feature>
<evidence type="ECO:0000313" key="13">
    <source>
        <dbReference type="Proteomes" id="UP000324022"/>
    </source>
</evidence>
<dbReference type="PANTHER" id="PTHR11615">
    <property type="entry name" value="NITRATE, FORMATE, IRON DEHYDROGENASE"/>
    <property type="match status" value="1"/>
</dbReference>
<dbReference type="InterPro" id="IPR050340">
    <property type="entry name" value="Cytosolic_Fe-S_CAF"/>
</dbReference>
<evidence type="ECO:0000256" key="9">
    <source>
        <dbReference type="ARBA" id="ARBA00031269"/>
    </source>
</evidence>
<gene>
    <name evidence="12" type="ORF">UTRI_03127</name>
</gene>
<dbReference type="GO" id="GO:0051539">
    <property type="term" value="F:4 iron, 4 sulfur cluster binding"/>
    <property type="evidence" value="ECO:0007669"/>
    <property type="project" value="UniProtKB-KW"/>
</dbReference>
<evidence type="ECO:0000313" key="12">
    <source>
        <dbReference type="EMBL" id="SPO25762.1"/>
    </source>
</evidence>
<comment type="function">
    <text evidence="8">Component of the cytosolic Fe/S protein assembly machinery. Required for maturation of extramitochondrial Fe/S proteins. May play a role in the transfer of pre-assembled Fe/S clusters to target apoproteins.</text>
</comment>
<evidence type="ECO:0000256" key="5">
    <source>
        <dbReference type="ARBA" id="ARBA00022723"/>
    </source>
</evidence>
<keyword evidence="4" id="KW-0004">4Fe-4S</keyword>
<feature type="region of interest" description="Disordered" evidence="10">
    <location>
        <begin position="161"/>
        <end position="185"/>
    </location>
</feature>
<evidence type="ECO:0000256" key="3">
    <source>
        <dbReference type="ARBA" id="ARBA00017073"/>
    </source>
</evidence>
<keyword evidence="6" id="KW-0408">Iron</keyword>
<keyword evidence="7" id="KW-0411">Iron-sulfur</keyword>
<feature type="region of interest" description="Disordered" evidence="10">
    <location>
        <begin position="623"/>
        <end position="671"/>
    </location>
</feature>
<dbReference type="AlphaFoldDB" id="A0A5C3E5B2"/>
<dbReference type="InterPro" id="IPR009016">
    <property type="entry name" value="Fe_hydrogenase"/>
</dbReference>
<name>A0A5C3E5B2_9BASI</name>
<dbReference type="Pfam" id="PF02906">
    <property type="entry name" value="Fe_hyd_lg_C"/>
    <property type="match status" value="2"/>
</dbReference>
<feature type="region of interest" description="Disordered" evidence="10">
    <location>
        <begin position="23"/>
        <end position="47"/>
    </location>
</feature>
<reference evidence="12 13" key="1">
    <citation type="submission" date="2018-03" db="EMBL/GenBank/DDBJ databases">
        <authorList>
            <person name="Guldener U."/>
        </authorList>
    </citation>
    <scope>NUCLEOTIDE SEQUENCE [LARGE SCALE GENOMIC DNA]</scope>
    <source>
        <strain evidence="12 13">NBRC100155</strain>
    </source>
</reference>
<evidence type="ECO:0000256" key="8">
    <source>
        <dbReference type="ARBA" id="ARBA00025099"/>
    </source>
</evidence>
<sequence length="858" mass="91783">MAFSGALTLTDLNDYLGPSQACIKPVEGADAPSDEPNGAPEPIDPAASASTQIAIDHDGSYYESAAPSLSSTTASASATKPRQRTKLETAEISLNDCLACSGCVTSAESVLITMQSQEELRRAVTEINESTTRKLLVASISTQSLASLSAKYTFQHQQQQQQLLQSTATSSSDSNSPSGSSASPSALPLRVLLHRISYFLKTVFQFDHVYDTTFSRHIALKEHEREFFQRRANSHKRAKHNDAADTLGNSQPSDEPTLPMLASACPGWICYAEKTHGELLPYVSTTKSPQQVAGVIAKRFLPERLGLLSGSDSADTASIKPIIYHVTVMPCYDKKLEASRPDFYDDITNTKEVDCVLTTGELDKLMLDEGFDICSPVPGEQEAMQQSVADLSLEQAFSGSTINANANAVSILPHFPQLLDQPGSSSGGYLFNLMRAVWLDWISQHWDQFPESIRERGVLPKLDVRVIRTADFTEYVLRAPIQFGSSGNADTAPSSSILFRGAQCYGFRNLQNLVRKLQKQTGARNTRGAAARLVDADGNAVGAGGRNRAAAARARARGRGGMVRRGRGGAAAVAGSAAVTSSSPLNPDADAASVPISSAQEEEERGYDYVEVMACPSGCVNGGGQIRPPTQSDVDATQNSTTANGTTDPEGYAKGGWAAEQSSGQDDDFDLMLSNKTCSKKQSGGGDGEDVELDDGIKEKEIKGWQGTSKEWVRRVEEAYWQGSRVAHTPVNVIANHAGGIASDSGASTPTLVGSGANTPLSSSNAKSIRVEDHQRLLESLAVSQHPAKTREVTNVGSDTFAYADVLAELVVKELSHLSAPVGLTNDAAALDKARDHLFRTQYRAVQDEAVNGLAVQW</sequence>
<accession>A0A5C3E5B2</accession>
<feature type="region of interest" description="Disordered" evidence="10">
    <location>
        <begin position="580"/>
        <end position="603"/>
    </location>
</feature>
<dbReference type="InterPro" id="IPR004108">
    <property type="entry name" value="Fe_hydrogenase_lsu_C"/>
</dbReference>
<evidence type="ECO:0000256" key="4">
    <source>
        <dbReference type="ARBA" id="ARBA00022485"/>
    </source>
</evidence>
<dbReference type="FunFam" id="3.30.70.20:FF:000042">
    <property type="entry name" value="Cytosolic Fe-S cluster assembly factor NAR1"/>
    <property type="match status" value="1"/>
</dbReference>
<organism evidence="12 13">
    <name type="scientific">Ustilago trichophora</name>
    <dbReference type="NCBI Taxonomy" id="86804"/>
    <lineage>
        <taxon>Eukaryota</taxon>
        <taxon>Fungi</taxon>
        <taxon>Dikarya</taxon>
        <taxon>Basidiomycota</taxon>
        <taxon>Ustilaginomycotina</taxon>
        <taxon>Ustilaginomycetes</taxon>
        <taxon>Ustilaginales</taxon>
        <taxon>Ustilaginaceae</taxon>
        <taxon>Ustilago</taxon>
    </lineage>
</organism>
<feature type="domain" description="Iron hydrogenase large subunit C-terminal" evidence="11">
    <location>
        <begin position="500"/>
        <end position="623"/>
    </location>
</feature>
<evidence type="ECO:0000259" key="11">
    <source>
        <dbReference type="Pfam" id="PF02906"/>
    </source>
</evidence>
<dbReference type="OrthoDB" id="10253113at2759"/>
<evidence type="ECO:0000256" key="6">
    <source>
        <dbReference type="ARBA" id="ARBA00023004"/>
    </source>
</evidence>